<feature type="transmembrane region" description="Helical" evidence="2">
    <location>
        <begin position="20"/>
        <end position="41"/>
    </location>
</feature>
<keyword evidence="2" id="KW-0472">Membrane</keyword>
<name>A0AAQ4E226_AMBAM</name>
<accession>A0AAQ4E226</accession>
<dbReference type="AlphaFoldDB" id="A0AAQ4E226"/>
<feature type="region of interest" description="Disordered" evidence="1">
    <location>
        <begin position="111"/>
        <end position="172"/>
    </location>
</feature>
<proteinExistence type="predicted"/>
<evidence type="ECO:0000256" key="1">
    <source>
        <dbReference type="SAM" id="MobiDB-lite"/>
    </source>
</evidence>
<keyword evidence="4" id="KW-1185">Reference proteome</keyword>
<gene>
    <name evidence="3" type="ORF">V5799_014769</name>
</gene>
<evidence type="ECO:0000313" key="4">
    <source>
        <dbReference type="Proteomes" id="UP001321473"/>
    </source>
</evidence>
<sequence length="172" mass="18698">MDVEPQAQVDRSVVLVNRKTMFTIIAVLGVTMLGCACALAFSLSNYNILKRNDADVRSYRASLTKASIWENGNDSAASDTRCTTTGALVQTQPAERDEARLEMRAHRRMDDSIGQTPANGSLPELARQESFDRTATGAAEEYEDPAADDKNATTSCYDVSSNTTEYGFAEAP</sequence>
<keyword evidence="2" id="KW-1133">Transmembrane helix</keyword>
<evidence type="ECO:0000313" key="3">
    <source>
        <dbReference type="EMBL" id="KAK8768766.1"/>
    </source>
</evidence>
<comment type="caution">
    <text evidence="3">The sequence shown here is derived from an EMBL/GenBank/DDBJ whole genome shotgun (WGS) entry which is preliminary data.</text>
</comment>
<reference evidence="3 4" key="1">
    <citation type="journal article" date="2023" name="Arcadia Sci">
        <title>De novo assembly of a long-read Amblyomma americanum tick genome.</title>
        <authorList>
            <person name="Chou S."/>
            <person name="Poskanzer K.E."/>
            <person name="Rollins M."/>
            <person name="Thuy-Boun P.S."/>
        </authorList>
    </citation>
    <scope>NUCLEOTIDE SEQUENCE [LARGE SCALE GENOMIC DNA]</scope>
    <source>
        <strain evidence="3">F_SG_1</strain>
        <tissue evidence="3">Salivary glands</tissue>
    </source>
</reference>
<feature type="compositionally biased region" description="Polar residues" evidence="1">
    <location>
        <begin position="152"/>
        <end position="165"/>
    </location>
</feature>
<dbReference type="Proteomes" id="UP001321473">
    <property type="component" value="Unassembled WGS sequence"/>
</dbReference>
<keyword evidence="2" id="KW-0812">Transmembrane</keyword>
<organism evidence="3 4">
    <name type="scientific">Amblyomma americanum</name>
    <name type="common">Lone star tick</name>
    <dbReference type="NCBI Taxonomy" id="6943"/>
    <lineage>
        <taxon>Eukaryota</taxon>
        <taxon>Metazoa</taxon>
        <taxon>Ecdysozoa</taxon>
        <taxon>Arthropoda</taxon>
        <taxon>Chelicerata</taxon>
        <taxon>Arachnida</taxon>
        <taxon>Acari</taxon>
        <taxon>Parasitiformes</taxon>
        <taxon>Ixodida</taxon>
        <taxon>Ixodoidea</taxon>
        <taxon>Ixodidae</taxon>
        <taxon>Amblyomminae</taxon>
        <taxon>Amblyomma</taxon>
    </lineage>
</organism>
<protein>
    <submittedName>
        <fullName evidence="3">Uncharacterized protein</fullName>
    </submittedName>
</protein>
<dbReference type="EMBL" id="JARKHS020023479">
    <property type="protein sequence ID" value="KAK8768766.1"/>
    <property type="molecule type" value="Genomic_DNA"/>
</dbReference>
<evidence type="ECO:0000256" key="2">
    <source>
        <dbReference type="SAM" id="Phobius"/>
    </source>
</evidence>